<proteinExistence type="predicted"/>
<evidence type="ECO:0000313" key="2">
    <source>
        <dbReference type="Proteomes" id="UP000823750"/>
    </source>
</evidence>
<evidence type="ECO:0000313" key="1">
    <source>
        <dbReference type="EMBL" id="MBO8486149.1"/>
    </source>
</evidence>
<organism evidence="1 2">
    <name type="scientific">Candidatus Cryptobacteroides excrementavium</name>
    <dbReference type="NCBI Taxonomy" id="2840759"/>
    <lineage>
        <taxon>Bacteria</taxon>
        <taxon>Pseudomonadati</taxon>
        <taxon>Bacteroidota</taxon>
        <taxon>Bacteroidia</taxon>
        <taxon>Bacteroidales</taxon>
        <taxon>Candidatus Cryptobacteroides</taxon>
    </lineage>
</organism>
<protein>
    <submittedName>
        <fullName evidence="1">Uncharacterized protein</fullName>
    </submittedName>
</protein>
<name>A0A9D9J7B8_9BACT</name>
<sequence>MAKLFPLKRMALILNRLRSGHSITPEALVEYVSDRARLLDERMGSVPLRTIQRDIKTIGELFHFGASPACIQYKHFRPVVCHKRVSSGGV</sequence>
<gene>
    <name evidence="1" type="ORF">IAB78_06970</name>
</gene>
<dbReference type="AlphaFoldDB" id="A0A9D9J7B8"/>
<reference evidence="1" key="2">
    <citation type="journal article" date="2021" name="PeerJ">
        <title>Extensive microbial diversity within the chicken gut microbiome revealed by metagenomics and culture.</title>
        <authorList>
            <person name="Gilroy R."/>
            <person name="Ravi A."/>
            <person name="Getino M."/>
            <person name="Pursley I."/>
            <person name="Horton D.L."/>
            <person name="Alikhan N.F."/>
            <person name="Baker D."/>
            <person name="Gharbi K."/>
            <person name="Hall N."/>
            <person name="Watson M."/>
            <person name="Adriaenssens E.M."/>
            <person name="Foster-Nyarko E."/>
            <person name="Jarju S."/>
            <person name="Secka A."/>
            <person name="Antonio M."/>
            <person name="Oren A."/>
            <person name="Chaudhuri R.R."/>
            <person name="La Ragione R."/>
            <person name="Hildebrand F."/>
            <person name="Pallen M.J."/>
        </authorList>
    </citation>
    <scope>NUCLEOTIDE SEQUENCE</scope>
    <source>
        <strain evidence="1">B2-16538</strain>
    </source>
</reference>
<dbReference type="Proteomes" id="UP000823750">
    <property type="component" value="Unassembled WGS sequence"/>
</dbReference>
<comment type="caution">
    <text evidence="1">The sequence shown here is derived from an EMBL/GenBank/DDBJ whole genome shotgun (WGS) entry which is preliminary data.</text>
</comment>
<dbReference type="EMBL" id="JADILX010000101">
    <property type="protein sequence ID" value="MBO8486149.1"/>
    <property type="molecule type" value="Genomic_DNA"/>
</dbReference>
<accession>A0A9D9J7B8</accession>
<reference evidence="1" key="1">
    <citation type="submission" date="2020-10" db="EMBL/GenBank/DDBJ databases">
        <authorList>
            <person name="Gilroy R."/>
        </authorList>
    </citation>
    <scope>NUCLEOTIDE SEQUENCE</scope>
    <source>
        <strain evidence="1">B2-16538</strain>
    </source>
</reference>